<feature type="domain" description="Amino acid transporter transmembrane" evidence="10">
    <location>
        <begin position="78"/>
        <end position="511"/>
    </location>
</feature>
<evidence type="ECO:0000256" key="3">
    <source>
        <dbReference type="ARBA" id="ARBA00022448"/>
    </source>
</evidence>
<protein>
    <recommendedName>
        <fullName evidence="10">Amino acid transporter transmembrane domain-containing protein</fullName>
    </recommendedName>
</protein>
<feature type="transmembrane region" description="Helical" evidence="9">
    <location>
        <begin position="435"/>
        <end position="455"/>
    </location>
</feature>
<feature type="transmembrane region" description="Helical" evidence="9">
    <location>
        <begin position="302"/>
        <end position="322"/>
    </location>
</feature>
<keyword evidence="3" id="KW-0813">Transport</keyword>
<dbReference type="EMBL" id="HBIU01017890">
    <property type="protein sequence ID" value="CAE0629650.1"/>
    <property type="molecule type" value="Transcribed_RNA"/>
</dbReference>
<proteinExistence type="inferred from homology"/>
<feature type="transmembrane region" description="Helical" evidence="9">
    <location>
        <begin position="82"/>
        <end position="102"/>
    </location>
</feature>
<dbReference type="PANTHER" id="PTHR22950">
    <property type="entry name" value="AMINO ACID TRANSPORTER"/>
    <property type="match status" value="1"/>
</dbReference>
<feature type="transmembrane region" description="Helical" evidence="9">
    <location>
        <begin position="199"/>
        <end position="216"/>
    </location>
</feature>
<evidence type="ECO:0000259" key="10">
    <source>
        <dbReference type="Pfam" id="PF01490"/>
    </source>
</evidence>
<name>A0A7S4D5B8_HETAK</name>
<keyword evidence="5" id="KW-0029">Amino-acid transport</keyword>
<feature type="transmembrane region" description="Helical" evidence="9">
    <location>
        <begin position="461"/>
        <end position="482"/>
    </location>
</feature>
<dbReference type="GO" id="GO:0015179">
    <property type="term" value="F:L-amino acid transmembrane transporter activity"/>
    <property type="evidence" value="ECO:0007669"/>
    <property type="project" value="TreeGrafter"/>
</dbReference>
<dbReference type="AlphaFoldDB" id="A0A7S4D5B8"/>
<keyword evidence="6 9" id="KW-1133">Transmembrane helix</keyword>
<evidence type="ECO:0000256" key="9">
    <source>
        <dbReference type="SAM" id="Phobius"/>
    </source>
</evidence>
<organism evidence="11">
    <name type="scientific">Heterosigma akashiwo</name>
    <name type="common">Chromophytic alga</name>
    <name type="synonym">Heterosigma carterae</name>
    <dbReference type="NCBI Taxonomy" id="2829"/>
    <lineage>
        <taxon>Eukaryota</taxon>
        <taxon>Sar</taxon>
        <taxon>Stramenopiles</taxon>
        <taxon>Ochrophyta</taxon>
        <taxon>Raphidophyceae</taxon>
        <taxon>Chattonellales</taxon>
        <taxon>Chattonellaceae</taxon>
        <taxon>Heterosigma</taxon>
    </lineage>
</organism>
<feature type="transmembrane region" description="Helical" evidence="9">
    <location>
        <begin position="494"/>
        <end position="514"/>
    </location>
</feature>
<evidence type="ECO:0000256" key="1">
    <source>
        <dbReference type="ARBA" id="ARBA00004141"/>
    </source>
</evidence>
<dbReference type="InterPro" id="IPR013057">
    <property type="entry name" value="AA_transpt_TM"/>
</dbReference>
<feature type="region of interest" description="Disordered" evidence="8">
    <location>
        <begin position="27"/>
        <end position="57"/>
    </location>
</feature>
<dbReference type="Pfam" id="PF01490">
    <property type="entry name" value="Aa_trans"/>
    <property type="match status" value="1"/>
</dbReference>
<accession>A0A7S4D5B8</accession>
<evidence type="ECO:0000256" key="5">
    <source>
        <dbReference type="ARBA" id="ARBA00022970"/>
    </source>
</evidence>
<reference evidence="11" key="1">
    <citation type="submission" date="2021-01" db="EMBL/GenBank/DDBJ databases">
        <authorList>
            <person name="Corre E."/>
            <person name="Pelletier E."/>
            <person name="Niang G."/>
            <person name="Scheremetjew M."/>
            <person name="Finn R."/>
            <person name="Kale V."/>
            <person name="Holt S."/>
            <person name="Cochrane G."/>
            <person name="Meng A."/>
            <person name="Brown T."/>
            <person name="Cohen L."/>
        </authorList>
    </citation>
    <scope>NUCLEOTIDE SEQUENCE</scope>
    <source>
        <strain evidence="11">CCMP3107</strain>
    </source>
</reference>
<evidence type="ECO:0000313" key="11">
    <source>
        <dbReference type="EMBL" id="CAE0629650.1"/>
    </source>
</evidence>
<sequence>MAHQQPPASPDQATPWEYHARKDKFYSRDKRYPHLRPSPSPSPVISNPRNKSTAKGRGHLPSVEFIYPAPVSSGRQSGLAPAVFNLCATILGGGVLSLPYTFAQLGWGLGLVTLIAVALVSDFALYILCSCARRSGMPSYVEVAKHAFGKKGGQLITIMLAVFILFVVVAYQVLIRDIASGIVEFFLGYDLDMDGRNKVLYVCVLMIAPLCFFKSLHALRYTCYLGFAAVCLLVGSLVYLGWAFNRAEPSLWATYARPAEASVADFFYVLPILAVSYVCQFNMLSVHSQLKHPTRGRMKTTIHLAIGLATLIYAVGAMAGYSCAYMDTNENIFNNFEPSNKLLLVGRCGLFVTLLCNTPMMVLPCRESALLLVDDAAAALRALCCCCGPRLEKTQLLGQESQDYSAEAADSFDDGSQRQLGEGGDGGCGGAVRHVAFTVLILGLALYLAVCIPGVAVVWSIAGSTMGLVLAFVLPAACYLKIRWQKKNNLVKKGAMVLLIGSIAFTVFCSYQSIGHALSEN</sequence>
<evidence type="ECO:0000256" key="6">
    <source>
        <dbReference type="ARBA" id="ARBA00022989"/>
    </source>
</evidence>
<feature type="transmembrane region" description="Helical" evidence="9">
    <location>
        <begin position="108"/>
        <end position="129"/>
    </location>
</feature>
<feature type="transmembrane region" description="Helical" evidence="9">
    <location>
        <begin position="262"/>
        <end position="281"/>
    </location>
</feature>
<feature type="transmembrane region" description="Helical" evidence="9">
    <location>
        <begin position="155"/>
        <end position="179"/>
    </location>
</feature>
<feature type="transmembrane region" description="Helical" evidence="9">
    <location>
        <begin position="342"/>
        <end position="363"/>
    </location>
</feature>
<evidence type="ECO:0000256" key="4">
    <source>
        <dbReference type="ARBA" id="ARBA00022692"/>
    </source>
</evidence>
<dbReference type="GO" id="GO:0016020">
    <property type="term" value="C:membrane"/>
    <property type="evidence" value="ECO:0007669"/>
    <property type="project" value="UniProtKB-SubCell"/>
</dbReference>
<comment type="subcellular location">
    <subcellularLocation>
        <location evidence="1">Membrane</location>
        <topology evidence="1">Multi-pass membrane protein</topology>
    </subcellularLocation>
</comment>
<dbReference type="PANTHER" id="PTHR22950:SF458">
    <property type="entry name" value="SODIUM-COUPLED NEUTRAL AMINO ACID TRANSPORTER 11-RELATED"/>
    <property type="match status" value="1"/>
</dbReference>
<evidence type="ECO:0000256" key="2">
    <source>
        <dbReference type="ARBA" id="ARBA00008066"/>
    </source>
</evidence>
<keyword evidence="4 9" id="KW-0812">Transmembrane</keyword>
<gene>
    <name evidence="11" type="ORF">HAKA00212_LOCUS8335</name>
</gene>
<feature type="region of interest" description="Disordered" evidence="8">
    <location>
        <begin position="1"/>
        <end position="20"/>
    </location>
</feature>
<evidence type="ECO:0000256" key="8">
    <source>
        <dbReference type="SAM" id="MobiDB-lite"/>
    </source>
</evidence>
<feature type="transmembrane region" description="Helical" evidence="9">
    <location>
        <begin position="223"/>
        <end position="242"/>
    </location>
</feature>
<evidence type="ECO:0000256" key="7">
    <source>
        <dbReference type="ARBA" id="ARBA00023136"/>
    </source>
</evidence>
<keyword evidence="7 9" id="KW-0472">Membrane</keyword>
<comment type="similarity">
    <text evidence="2">Belongs to the amino acid/polyamine transporter 2 family.</text>
</comment>